<dbReference type="Pfam" id="PF01124">
    <property type="entry name" value="MAPEG"/>
    <property type="match status" value="1"/>
</dbReference>
<dbReference type="GO" id="GO:0016020">
    <property type="term" value="C:membrane"/>
    <property type="evidence" value="ECO:0007669"/>
    <property type="project" value="UniProtKB-SubCell"/>
</dbReference>
<dbReference type="SUPFAM" id="SSF161084">
    <property type="entry name" value="MAPEG domain-like"/>
    <property type="match status" value="1"/>
</dbReference>
<evidence type="ECO:0000256" key="2">
    <source>
        <dbReference type="ARBA" id="ARBA00022692"/>
    </source>
</evidence>
<protein>
    <recommendedName>
        <fullName evidence="8">Mapeg family protein</fullName>
    </recommendedName>
</protein>
<evidence type="ECO:0000256" key="4">
    <source>
        <dbReference type="ARBA" id="ARBA00023136"/>
    </source>
</evidence>
<keyword evidence="3 5" id="KW-1133">Transmembrane helix</keyword>
<dbReference type="AlphaFoldDB" id="A0A078B2X9"/>
<feature type="transmembrane region" description="Helical" evidence="5">
    <location>
        <begin position="144"/>
        <end position="166"/>
    </location>
</feature>
<accession>A0A078B2X9</accession>
<reference evidence="6 7" key="1">
    <citation type="submission" date="2014-06" db="EMBL/GenBank/DDBJ databases">
        <authorList>
            <person name="Swart Estienne"/>
        </authorList>
    </citation>
    <scope>NUCLEOTIDE SEQUENCE [LARGE SCALE GENOMIC DNA]</scope>
    <source>
        <strain evidence="6 7">130c</strain>
    </source>
</reference>
<evidence type="ECO:0008006" key="8">
    <source>
        <dbReference type="Google" id="ProtNLM"/>
    </source>
</evidence>
<feature type="transmembrane region" description="Helical" evidence="5">
    <location>
        <begin position="96"/>
        <end position="124"/>
    </location>
</feature>
<name>A0A078B2X9_STYLE</name>
<dbReference type="EMBL" id="CCKQ01015997">
    <property type="protein sequence ID" value="CDW87863.1"/>
    <property type="molecule type" value="Genomic_DNA"/>
</dbReference>
<keyword evidence="7" id="KW-1185">Reference proteome</keyword>
<organism evidence="6 7">
    <name type="scientific">Stylonychia lemnae</name>
    <name type="common">Ciliate</name>
    <dbReference type="NCBI Taxonomy" id="5949"/>
    <lineage>
        <taxon>Eukaryota</taxon>
        <taxon>Sar</taxon>
        <taxon>Alveolata</taxon>
        <taxon>Ciliophora</taxon>
        <taxon>Intramacronucleata</taxon>
        <taxon>Spirotrichea</taxon>
        <taxon>Stichotrichia</taxon>
        <taxon>Sporadotrichida</taxon>
        <taxon>Oxytrichidae</taxon>
        <taxon>Stylonychinae</taxon>
        <taxon>Stylonychia</taxon>
    </lineage>
</organism>
<dbReference type="InterPro" id="IPR001129">
    <property type="entry name" value="Membr-assoc_MAPEG"/>
</dbReference>
<keyword evidence="4 5" id="KW-0472">Membrane</keyword>
<gene>
    <name evidence="6" type="primary">Contig18553.g19713</name>
    <name evidence="6" type="ORF">STYLEM_16976</name>
</gene>
<dbReference type="Proteomes" id="UP000039865">
    <property type="component" value="Unassembled WGS sequence"/>
</dbReference>
<sequence length="180" mass="20573">MKISKAYGGVTLGCAVITGTCQMMQNLERMQRQFTYENDYMEFKFNDMHQKEIGDDTAQFGYPDDGNGRYTQGRQYADWYYMNVTKRVIQNDLEHITTIIPLSLVTGLFNPYPTIGLLSTYFLGRVLYTKGYFMPEGALNKQRMVGSVLCNLSHVGVLGLTIYTAVMLRRGRLAKFIIPK</sequence>
<evidence type="ECO:0000313" key="6">
    <source>
        <dbReference type="EMBL" id="CDW87863.1"/>
    </source>
</evidence>
<evidence type="ECO:0000313" key="7">
    <source>
        <dbReference type="Proteomes" id="UP000039865"/>
    </source>
</evidence>
<dbReference type="InParanoid" id="A0A078B2X9"/>
<evidence type="ECO:0000256" key="5">
    <source>
        <dbReference type="SAM" id="Phobius"/>
    </source>
</evidence>
<proteinExistence type="predicted"/>
<comment type="subcellular location">
    <subcellularLocation>
        <location evidence="1">Membrane</location>
    </subcellularLocation>
</comment>
<dbReference type="Gene3D" id="1.20.120.550">
    <property type="entry name" value="Membrane associated eicosanoid/glutathione metabolism-like domain"/>
    <property type="match status" value="1"/>
</dbReference>
<evidence type="ECO:0000256" key="3">
    <source>
        <dbReference type="ARBA" id="ARBA00022989"/>
    </source>
</evidence>
<dbReference type="InterPro" id="IPR023352">
    <property type="entry name" value="MAPEG-like_dom_sf"/>
</dbReference>
<evidence type="ECO:0000256" key="1">
    <source>
        <dbReference type="ARBA" id="ARBA00004370"/>
    </source>
</evidence>
<keyword evidence="2 5" id="KW-0812">Transmembrane</keyword>
<dbReference type="OrthoDB" id="312603at2759"/>